<accession>A0A1T5DF82</accession>
<protein>
    <submittedName>
        <fullName evidence="2">Uncharacterized protein</fullName>
    </submittedName>
</protein>
<organism evidence="2 3">
    <name type="scientific">Salegentibacter holothuriorum</name>
    <dbReference type="NCBI Taxonomy" id="241145"/>
    <lineage>
        <taxon>Bacteria</taxon>
        <taxon>Pseudomonadati</taxon>
        <taxon>Bacteroidota</taxon>
        <taxon>Flavobacteriia</taxon>
        <taxon>Flavobacteriales</taxon>
        <taxon>Flavobacteriaceae</taxon>
        <taxon>Salegentibacter</taxon>
    </lineage>
</organism>
<evidence type="ECO:0000256" key="1">
    <source>
        <dbReference type="SAM" id="Phobius"/>
    </source>
</evidence>
<gene>
    <name evidence="2" type="ORF">SAMN05660776_2586</name>
</gene>
<name>A0A1T5DF82_9FLAO</name>
<dbReference type="STRING" id="241145.SAMN05660776_2586"/>
<feature type="transmembrane region" description="Helical" evidence="1">
    <location>
        <begin position="93"/>
        <end position="113"/>
    </location>
</feature>
<keyword evidence="1" id="KW-0812">Transmembrane</keyword>
<keyword evidence="3" id="KW-1185">Reference proteome</keyword>
<dbReference type="EMBL" id="FUYY01000005">
    <property type="protein sequence ID" value="SKB70257.1"/>
    <property type="molecule type" value="Genomic_DNA"/>
</dbReference>
<feature type="transmembrane region" description="Helical" evidence="1">
    <location>
        <begin position="125"/>
        <end position="151"/>
    </location>
</feature>
<feature type="transmembrane region" description="Helical" evidence="1">
    <location>
        <begin position="67"/>
        <end position="87"/>
    </location>
</feature>
<sequence length="153" mass="16954">MMGSRCGSPSWMLFSSSLSGVILKTVLFVPCVSFFVDFIYASVAFLIVIPALILRFGALYEGVYPTLLLEAFAPVVFIFAYFWFVFASNSVEANLLVFYFSFCRLCFCRGFVVDSGASRYLSGSVFHASVGVVSSMSALRCGFSVFGFYFFDL</sequence>
<dbReference type="AlphaFoldDB" id="A0A1T5DF82"/>
<evidence type="ECO:0000313" key="2">
    <source>
        <dbReference type="EMBL" id="SKB70257.1"/>
    </source>
</evidence>
<reference evidence="3" key="1">
    <citation type="submission" date="2017-02" db="EMBL/GenBank/DDBJ databases">
        <authorList>
            <person name="Varghese N."/>
            <person name="Submissions S."/>
        </authorList>
    </citation>
    <scope>NUCLEOTIDE SEQUENCE [LARGE SCALE GENOMIC DNA]</scope>
    <source>
        <strain evidence="3">DSM 23405</strain>
    </source>
</reference>
<proteinExistence type="predicted"/>
<keyword evidence="1" id="KW-1133">Transmembrane helix</keyword>
<keyword evidence="1" id="KW-0472">Membrane</keyword>
<evidence type="ECO:0000313" key="3">
    <source>
        <dbReference type="Proteomes" id="UP000190230"/>
    </source>
</evidence>
<dbReference type="Proteomes" id="UP000190230">
    <property type="component" value="Unassembled WGS sequence"/>
</dbReference>
<feature type="transmembrane region" description="Helical" evidence="1">
    <location>
        <begin position="38"/>
        <end position="60"/>
    </location>
</feature>